<organism evidence="1 2">
    <name type="scientific">Aquirhabdus parva</name>
    <dbReference type="NCBI Taxonomy" id="2283318"/>
    <lineage>
        <taxon>Bacteria</taxon>
        <taxon>Pseudomonadati</taxon>
        <taxon>Pseudomonadota</taxon>
        <taxon>Gammaproteobacteria</taxon>
        <taxon>Moraxellales</taxon>
        <taxon>Moraxellaceae</taxon>
        <taxon>Aquirhabdus</taxon>
    </lineage>
</organism>
<reference evidence="1 2" key="1">
    <citation type="submission" date="2018-07" db="EMBL/GenBank/DDBJ databases">
        <title>Genome sequencing of Moraxellaceae gen. HYN0046.</title>
        <authorList>
            <person name="Kim M."/>
            <person name="Yi H."/>
        </authorList>
    </citation>
    <scope>NUCLEOTIDE SEQUENCE [LARGE SCALE GENOMIC DNA]</scope>
    <source>
        <strain evidence="1 2">HYN0046</strain>
    </source>
</reference>
<protein>
    <recommendedName>
        <fullName evidence="3">Thermostable hemolysin</fullName>
    </recommendedName>
</protein>
<dbReference type="EMBL" id="CP031222">
    <property type="protein sequence ID" value="AXI03793.1"/>
    <property type="molecule type" value="Genomic_DNA"/>
</dbReference>
<dbReference type="RefSeq" id="WP_114899901.1">
    <property type="nucleotide sequence ID" value="NZ_CP031222.1"/>
</dbReference>
<evidence type="ECO:0008006" key="3">
    <source>
        <dbReference type="Google" id="ProtNLM"/>
    </source>
</evidence>
<accession>A0A345P934</accession>
<dbReference type="AlphaFoldDB" id="A0A345P934"/>
<name>A0A345P934_9GAMM</name>
<evidence type="ECO:0000313" key="1">
    <source>
        <dbReference type="EMBL" id="AXI03793.1"/>
    </source>
</evidence>
<proteinExistence type="predicted"/>
<sequence length="225" mass="25388">MKIKFAWPNTREWEDAVRLAKEKYVQSFNAKTSPNPTCFVVGILPDESGTETVAACAGLTFADSRQLFSEQYLPLPIEQHIQQAENQSVERNAIVEVGSLASVYPQAGSELARLMPLICWCIGMRYFICTSTVQLRKLLTKLNIAFKPLLVVEQQNLSENMVERWGSYYEQQPETGYVCIAQHATNFGSHTGLFMFENLVIKAKLPPKQNPVTAKKDKEDDYAMA</sequence>
<gene>
    <name evidence="1" type="ORF">HYN46_13700</name>
</gene>
<evidence type="ECO:0000313" key="2">
    <source>
        <dbReference type="Proteomes" id="UP000253940"/>
    </source>
</evidence>
<dbReference type="Pfam" id="PF12261">
    <property type="entry name" value="T_hemolysin"/>
    <property type="match status" value="1"/>
</dbReference>
<dbReference type="Proteomes" id="UP000253940">
    <property type="component" value="Chromosome"/>
</dbReference>
<keyword evidence="2" id="KW-1185">Reference proteome</keyword>
<dbReference type="InterPro" id="IPR022050">
    <property type="entry name" value="T_hemolysin"/>
</dbReference>
<dbReference type="KEGG" id="mbah:HYN46_13700"/>
<dbReference type="OrthoDB" id="7432757at2"/>